<dbReference type="InterPro" id="IPR000312">
    <property type="entry name" value="Glycosyl_Trfase_fam3"/>
</dbReference>
<keyword evidence="2 6" id="KW-0808">Transferase</keyword>
<sequence length="334" mass="35162">MDQELSEGQARFAGYVATLGRGPGKSRALTREEARDAFSLVLSDAVHPAQLGAFLMLLRYRGEDPDEITGLVEAARASVAGAGEHAVGRVDLDWPSYGAGRTRGAPWFLLSALAVSQAGFRVLMHGTNAFSGAISVGDALAGLGQAVSTDAAGVGDALDRRGFAYWPVDCFAPGVDRLLDMRRLFGLRSPVNTVARLLDPGNAAASVDGVFHPAYIALHLGVAERLQRRSLLVIKGGGGEAERPATKATAAHVWRHDTGRSELLLPALASPSEPRGADTVAGLVRVWRGEDEQHAAVQTVIGTITLALLALEPGIEAAAADRRAGEIWSARRPI</sequence>
<evidence type="ECO:0000313" key="7">
    <source>
        <dbReference type="Proteomes" id="UP000500767"/>
    </source>
</evidence>
<dbReference type="SUPFAM" id="SSF52418">
    <property type="entry name" value="Nucleoside phosphorylase/phosphoribosyltransferase catalytic domain"/>
    <property type="match status" value="1"/>
</dbReference>
<evidence type="ECO:0000256" key="3">
    <source>
        <dbReference type="ARBA" id="ARBA00022822"/>
    </source>
</evidence>
<dbReference type="PANTHER" id="PTHR43285:SF2">
    <property type="entry name" value="ANTHRANILATE PHOSPHORIBOSYLTRANSFERASE"/>
    <property type="match status" value="1"/>
</dbReference>
<accession>A0A6M8HP78</accession>
<dbReference type="InterPro" id="IPR036320">
    <property type="entry name" value="Glycosyl_Trfase_fam3_N_dom_sf"/>
</dbReference>
<feature type="domain" description="Glycosyl transferase family 3" evidence="4">
    <location>
        <begin position="110"/>
        <end position="260"/>
    </location>
</feature>
<dbReference type="Proteomes" id="UP000500767">
    <property type="component" value="Chromosome"/>
</dbReference>
<feature type="domain" description="Glycosyl transferase family 3 N-terminal" evidence="5">
    <location>
        <begin position="22"/>
        <end position="78"/>
    </location>
</feature>
<evidence type="ECO:0000259" key="4">
    <source>
        <dbReference type="Pfam" id="PF00591"/>
    </source>
</evidence>
<keyword evidence="1" id="KW-0328">Glycosyltransferase</keyword>
<dbReference type="RefSeq" id="WP_171835896.1">
    <property type="nucleotide sequence ID" value="NZ_CP053708.1"/>
</dbReference>
<dbReference type="GO" id="GO:0000162">
    <property type="term" value="P:L-tryptophan biosynthetic process"/>
    <property type="evidence" value="ECO:0007669"/>
    <property type="project" value="UniProtKB-KW"/>
</dbReference>
<keyword evidence="3" id="KW-0028">Amino-acid biosynthesis</keyword>
<dbReference type="InterPro" id="IPR017459">
    <property type="entry name" value="Glycosyl_Trfase_fam3_N_dom"/>
</dbReference>
<dbReference type="GO" id="GO:0004048">
    <property type="term" value="F:anthranilate phosphoribosyltransferase activity"/>
    <property type="evidence" value="ECO:0007669"/>
    <property type="project" value="InterPro"/>
</dbReference>
<evidence type="ECO:0000256" key="2">
    <source>
        <dbReference type="ARBA" id="ARBA00022679"/>
    </source>
</evidence>
<dbReference type="Gene3D" id="1.20.970.10">
    <property type="entry name" value="Transferase, Pyrimidine Nucleoside Phosphorylase, Chain C"/>
    <property type="match status" value="1"/>
</dbReference>
<dbReference type="NCBIfam" id="NF006564">
    <property type="entry name" value="PRK09071.1"/>
    <property type="match status" value="1"/>
</dbReference>
<keyword evidence="7" id="KW-1185">Reference proteome</keyword>
<evidence type="ECO:0000259" key="5">
    <source>
        <dbReference type="Pfam" id="PF02885"/>
    </source>
</evidence>
<dbReference type="EMBL" id="CP053708">
    <property type="protein sequence ID" value="QKE90152.1"/>
    <property type="molecule type" value="Genomic_DNA"/>
</dbReference>
<proteinExistence type="predicted"/>
<evidence type="ECO:0000256" key="1">
    <source>
        <dbReference type="ARBA" id="ARBA00022676"/>
    </source>
</evidence>
<dbReference type="Pfam" id="PF02885">
    <property type="entry name" value="Glycos_trans_3N"/>
    <property type="match status" value="1"/>
</dbReference>
<organism evidence="6 7">
    <name type="scientific">Lichenicola cladoniae</name>
    <dbReference type="NCBI Taxonomy" id="1484109"/>
    <lineage>
        <taxon>Bacteria</taxon>
        <taxon>Pseudomonadati</taxon>
        <taxon>Pseudomonadota</taxon>
        <taxon>Alphaproteobacteria</taxon>
        <taxon>Acetobacterales</taxon>
        <taxon>Acetobacteraceae</taxon>
        <taxon>Lichenicola</taxon>
    </lineage>
</organism>
<gene>
    <name evidence="6" type="ORF">HN018_08915</name>
</gene>
<dbReference type="InterPro" id="IPR035902">
    <property type="entry name" value="Nuc_phospho_transferase"/>
</dbReference>
<name>A0A6M8HP78_9PROT</name>
<keyword evidence="3" id="KW-0822">Tryptophan biosynthesis</keyword>
<dbReference type="KEGG" id="lck:HN018_08915"/>
<dbReference type="Gene3D" id="3.40.1030.10">
    <property type="entry name" value="Nucleoside phosphorylase/phosphoribosyltransferase catalytic domain"/>
    <property type="match status" value="1"/>
</dbReference>
<dbReference type="InterPro" id="IPR005940">
    <property type="entry name" value="Anthranilate_Pribosyl_Tfrase"/>
</dbReference>
<evidence type="ECO:0000313" key="6">
    <source>
        <dbReference type="EMBL" id="QKE90152.1"/>
    </source>
</evidence>
<protein>
    <submittedName>
        <fullName evidence="6">Glycosyl transferase family protein</fullName>
    </submittedName>
</protein>
<dbReference type="GO" id="GO:0005829">
    <property type="term" value="C:cytosol"/>
    <property type="evidence" value="ECO:0007669"/>
    <property type="project" value="TreeGrafter"/>
</dbReference>
<reference evidence="6 7" key="1">
    <citation type="journal article" date="2014" name="World J. Microbiol. Biotechnol.">
        <title>Biodiversity and physiological characteristics of Antarctic and Arctic lichens-associated bacteria.</title>
        <authorList>
            <person name="Lee Y.M."/>
            <person name="Kim E.H."/>
            <person name="Lee H.K."/>
            <person name="Hong S.G."/>
        </authorList>
    </citation>
    <scope>NUCLEOTIDE SEQUENCE [LARGE SCALE GENOMIC DNA]</scope>
    <source>
        <strain evidence="6 7">PAMC 26569</strain>
    </source>
</reference>
<dbReference type="AlphaFoldDB" id="A0A6M8HP78"/>
<dbReference type="Pfam" id="PF00591">
    <property type="entry name" value="Glycos_transf_3"/>
    <property type="match status" value="1"/>
</dbReference>
<dbReference type="PANTHER" id="PTHR43285">
    <property type="entry name" value="ANTHRANILATE PHOSPHORIBOSYLTRANSFERASE"/>
    <property type="match status" value="1"/>
</dbReference>
<keyword evidence="3" id="KW-0057">Aromatic amino acid biosynthesis</keyword>
<dbReference type="SUPFAM" id="SSF47648">
    <property type="entry name" value="Nucleoside phosphorylase/phosphoribosyltransferase N-terminal domain"/>
    <property type="match status" value="1"/>
</dbReference>